<evidence type="ECO:0000313" key="2">
    <source>
        <dbReference type="EMBL" id="OAE31380.1"/>
    </source>
</evidence>
<dbReference type="Proteomes" id="UP000077202">
    <property type="component" value="Unassembled WGS sequence"/>
</dbReference>
<reference evidence="2" key="1">
    <citation type="submission" date="2016-03" db="EMBL/GenBank/DDBJ databases">
        <title>Mechanisms controlling the formation of the plant cell surface in tip-growing cells are functionally conserved among land plants.</title>
        <authorList>
            <person name="Honkanen S."/>
            <person name="Jones V.A."/>
            <person name="Morieri G."/>
            <person name="Champion C."/>
            <person name="Hetherington A.J."/>
            <person name="Kelly S."/>
            <person name="Saint-Marcoux D."/>
            <person name="Proust H."/>
            <person name="Prescott H."/>
            <person name="Dolan L."/>
        </authorList>
    </citation>
    <scope>NUCLEOTIDE SEQUENCE [LARGE SCALE GENOMIC DNA]</scope>
    <source>
        <tissue evidence="2">Whole gametophyte</tissue>
    </source>
</reference>
<dbReference type="AlphaFoldDB" id="A0A176WDV7"/>
<gene>
    <name evidence="2" type="ORF">AXG93_947s1000</name>
</gene>
<evidence type="ECO:0000256" key="1">
    <source>
        <dbReference type="SAM" id="MobiDB-lite"/>
    </source>
</evidence>
<feature type="compositionally biased region" description="Basic and acidic residues" evidence="1">
    <location>
        <begin position="115"/>
        <end position="133"/>
    </location>
</feature>
<accession>A0A176WDV7</accession>
<name>A0A176WDV7_MARPO</name>
<comment type="caution">
    <text evidence="2">The sequence shown here is derived from an EMBL/GenBank/DDBJ whole genome shotgun (WGS) entry which is preliminary data.</text>
</comment>
<organism evidence="2 3">
    <name type="scientific">Marchantia polymorpha subsp. ruderalis</name>
    <dbReference type="NCBI Taxonomy" id="1480154"/>
    <lineage>
        <taxon>Eukaryota</taxon>
        <taxon>Viridiplantae</taxon>
        <taxon>Streptophyta</taxon>
        <taxon>Embryophyta</taxon>
        <taxon>Marchantiophyta</taxon>
        <taxon>Marchantiopsida</taxon>
        <taxon>Marchantiidae</taxon>
        <taxon>Marchantiales</taxon>
        <taxon>Marchantiaceae</taxon>
        <taxon>Marchantia</taxon>
    </lineage>
</organism>
<dbReference type="EMBL" id="LVLJ01001107">
    <property type="protein sequence ID" value="OAE31380.1"/>
    <property type="molecule type" value="Genomic_DNA"/>
</dbReference>
<keyword evidence="3" id="KW-1185">Reference proteome</keyword>
<proteinExistence type="predicted"/>
<sequence>MTSGVSLTYMTRDWRLTNIRYAITLETDEPWGEALRAEGYKSTEEEVVEASVAAPVVASRKDRRGRNSFLHALLRGLQEPQTGSGAASQKHDAQRAQPPSKKANVNVGDARSRRRPGDLWSEHKREKRPQDEH</sequence>
<protein>
    <submittedName>
        <fullName evidence="2">Uncharacterized protein</fullName>
    </submittedName>
</protein>
<evidence type="ECO:0000313" key="3">
    <source>
        <dbReference type="Proteomes" id="UP000077202"/>
    </source>
</evidence>
<feature type="region of interest" description="Disordered" evidence="1">
    <location>
        <begin position="74"/>
        <end position="133"/>
    </location>
</feature>